<dbReference type="Proteomes" id="UP000024635">
    <property type="component" value="Unassembled WGS sequence"/>
</dbReference>
<gene>
    <name evidence="2" type="primary">Acey_s0089.g2311</name>
    <name evidence="2" type="ORF">Y032_0089g2311</name>
</gene>
<evidence type="ECO:0000313" key="3">
    <source>
        <dbReference type="Proteomes" id="UP000024635"/>
    </source>
</evidence>
<keyword evidence="3" id="KW-1185">Reference proteome</keyword>
<dbReference type="EMBL" id="JARK01001425">
    <property type="protein sequence ID" value="EYC04253.1"/>
    <property type="molecule type" value="Genomic_DNA"/>
</dbReference>
<evidence type="ECO:0000256" key="1">
    <source>
        <dbReference type="SAM" id="MobiDB-lite"/>
    </source>
</evidence>
<protein>
    <submittedName>
        <fullName evidence="2">Uncharacterized protein</fullName>
    </submittedName>
</protein>
<evidence type="ECO:0000313" key="2">
    <source>
        <dbReference type="EMBL" id="EYC04253.1"/>
    </source>
</evidence>
<comment type="caution">
    <text evidence="2">The sequence shown here is derived from an EMBL/GenBank/DDBJ whole genome shotgun (WGS) entry which is preliminary data.</text>
</comment>
<reference evidence="3" key="1">
    <citation type="journal article" date="2015" name="Nat. Genet.">
        <title>The genome and transcriptome of the zoonotic hookworm Ancylostoma ceylanicum identify infection-specific gene families.</title>
        <authorList>
            <person name="Schwarz E.M."/>
            <person name="Hu Y."/>
            <person name="Antoshechkin I."/>
            <person name="Miller M.M."/>
            <person name="Sternberg P.W."/>
            <person name="Aroian R.V."/>
        </authorList>
    </citation>
    <scope>NUCLEOTIDE SEQUENCE</scope>
    <source>
        <strain evidence="3">HY135</strain>
    </source>
</reference>
<dbReference type="AlphaFoldDB" id="A0A016TP47"/>
<feature type="region of interest" description="Disordered" evidence="1">
    <location>
        <begin position="87"/>
        <end position="107"/>
    </location>
</feature>
<proteinExistence type="predicted"/>
<dbReference type="STRING" id="53326.A0A016TP47"/>
<name>A0A016TP47_9BILA</name>
<organism evidence="2 3">
    <name type="scientific">Ancylostoma ceylanicum</name>
    <dbReference type="NCBI Taxonomy" id="53326"/>
    <lineage>
        <taxon>Eukaryota</taxon>
        <taxon>Metazoa</taxon>
        <taxon>Ecdysozoa</taxon>
        <taxon>Nematoda</taxon>
        <taxon>Chromadorea</taxon>
        <taxon>Rhabditida</taxon>
        <taxon>Rhabditina</taxon>
        <taxon>Rhabditomorpha</taxon>
        <taxon>Strongyloidea</taxon>
        <taxon>Ancylostomatidae</taxon>
        <taxon>Ancylostomatinae</taxon>
        <taxon>Ancylostoma</taxon>
    </lineage>
</organism>
<dbReference type="OrthoDB" id="5406014at2759"/>
<sequence>MSSHRTRPLFDRLMLTIYINAVECFFVIDKARIRKPTVVHVAPEFVKKNTSKKGGEGTRRKGKAELVSLEKKGKSGKTKVIQGLRGKDVKLQKKKAPPSPKRGNERLMPRPEVKRFQENPFFASPKLPKYVSYITNIRLLVRAITRGDLKEMRRIMRSDNRNIDPASCKFTFSHADVRSPDSVAILCKNDAVRQEYFKLRSQLAADKSPRKEPNLLQRRTTGRSNFYMLGRATRAVEMTRGGREGNNAFLKFESGADTSSGKRKFLIENGLSYKEITKLSKEPNIAPCERLPALILLF</sequence>
<accession>A0A016TP47</accession>